<dbReference type="Gene3D" id="3.90.79.10">
    <property type="entry name" value="Nucleoside Triphosphate Pyrophosphohydrolase"/>
    <property type="match status" value="1"/>
</dbReference>
<evidence type="ECO:0000313" key="8">
    <source>
        <dbReference type="Proteomes" id="UP000182993"/>
    </source>
</evidence>
<comment type="similarity">
    <text evidence="4">Belongs to the Nudix hydrolase family.</text>
</comment>
<evidence type="ECO:0000256" key="1">
    <source>
        <dbReference type="ARBA" id="ARBA00001946"/>
    </source>
</evidence>
<dbReference type="EMBL" id="CP016312">
    <property type="protein sequence ID" value="APD08729.1"/>
    <property type="molecule type" value="Genomic_DNA"/>
</dbReference>
<dbReference type="InterPro" id="IPR000086">
    <property type="entry name" value="NUDIX_hydrolase_dom"/>
</dbReference>
<dbReference type="PROSITE" id="PS51462">
    <property type="entry name" value="NUDIX"/>
    <property type="match status" value="1"/>
</dbReference>
<dbReference type="STRING" id="56956.A0O31_00528"/>
<dbReference type="PROSITE" id="PS00893">
    <property type="entry name" value="NUDIX_BOX"/>
    <property type="match status" value="1"/>
</dbReference>
<evidence type="ECO:0000256" key="2">
    <source>
        <dbReference type="ARBA" id="ARBA00022801"/>
    </source>
</evidence>
<gene>
    <name evidence="6" type="ORF">A0O31_00528</name>
    <name evidence="7" type="ORF">TbrSNM41_06420</name>
</gene>
<evidence type="ECO:0000256" key="3">
    <source>
        <dbReference type="ARBA" id="ARBA00022842"/>
    </source>
</evidence>
<dbReference type="OrthoDB" id="9816289at2"/>
<dbReference type="InterPro" id="IPR020476">
    <property type="entry name" value="Nudix_hydrolase"/>
</dbReference>
<keyword evidence="9" id="KW-1185">Reference proteome</keyword>
<reference evidence="7 9" key="3">
    <citation type="journal article" date="2022" name="Microbiol. Resour. Announc.">
        <title>Complete Genome Sequences of Thermus Strains Isolated from Senami Hot Spring in Japan.</title>
        <authorList>
            <person name="Miyazaki K."/>
        </authorList>
    </citation>
    <scope>NUCLEOTIDE SEQUENCE [LARGE SCALE GENOMIC DNA]</scope>
    <source>
        <strain evidence="7 9">SNM4-1</strain>
    </source>
</reference>
<dbReference type="SUPFAM" id="SSF55811">
    <property type="entry name" value="Nudix"/>
    <property type="match status" value="1"/>
</dbReference>
<dbReference type="AlphaFoldDB" id="A0A1J0LQX9"/>
<dbReference type="EMBL" id="AP025593">
    <property type="protein sequence ID" value="BDG15908.1"/>
    <property type="molecule type" value="Genomic_DNA"/>
</dbReference>
<evidence type="ECO:0000313" key="7">
    <source>
        <dbReference type="EMBL" id="BDG15908.1"/>
    </source>
</evidence>
<accession>A0A1J0LQX9</accession>
<protein>
    <submittedName>
        <fullName evidence="7">DNA mismatch repair protein MutT</fullName>
    </submittedName>
    <submittedName>
        <fullName evidence="6">MutT/nudix family protein</fullName>
    </submittedName>
</protein>
<dbReference type="PRINTS" id="PR00502">
    <property type="entry name" value="NUDIXFAMILY"/>
</dbReference>
<keyword evidence="3" id="KW-0460">Magnesium</keyword>
<proteinExistence type="inferred from homology"/>
<feature type="domain" description="Nudix hydrolase" evidence="5">
    <location>
        <begin position="7"/>
        <end position="134"/>
    </location>
</feature>
<organism evidence="6 8">
    <name type="scientific">Thermus brockianus</name>
    <dbReference type="NCBI Taxonomy" id="56956"/>
    <lineage>
        <taxon>Bacteria</taxon>
        <taxon>Thermotogati</taxon>
        <taxon>Deinococcota</taxon>
        <taxon>Deinococci</taxon>
        <taxon>Thermales</taxon>
        <taxon>Thermaceae</taxon>
        <taxon>Thermus</taxon>
    </lineage>
</organism>
<dbReference type="InterPro" id="IPR015797">
    <property type="entry name" value="NUDIX_hydrolase-like_dom_sf"/>
</dbReference>
<evidence type="ECO:0000313" key="9">
    <source>
        <dbReference type="Proteomes" id="UP000831120"/>
    </source>
</evidence>
<dbReference type="PANTHER" id="PTHR43046">
    <property type="entry name" value="GDP-MANNOSE MANNOSYL HYDROLASE"/>
    <property type="match status" value="1"/>
</dbReference>
<dbReference type="PANTHER" id="PTHR43046:SF12">
    <property type="entry name" value="GDP-MANNOSE MANNOSYL HYDROLASE"/>
    <property type="match status" value="1"/>
</dbReference>
<name>A0A1J0LQX9_THEBO</name>
<dbReference type="Pfam" id="PF00293">
    <property type="entry name" value="NUDIX"/>
    <property type="match status" value="1"/>
</dbReference>
<dbReference type="KEGG" id="tbc:A0O31_00528"/>
<sequence length="138" mass="15659">MEDRPQYPIPTVGALVVQGDKVLLVRTAKWRGLWGVPGGKVAWGERLEEALRREILEEVGLALKAVRFLFVQEALFSPEFHKPTHMLLFNYVAQGEGEVRPGEEILEWAWLSPEAALAYPLNTFTRRLLEKYLEGPCG</sequence>
<evidence type="ECO:0000313" key="6">
    <source>
        <dbReference type="EMBL" id="APD08729.1"/>
    </source>
</evidence>
<reference evidence="8" key="1">
    <citation type="submission" date="2016-06" db="EMBL/GenBank/DDBJ databases">
        <title>Whole genome sequencing of Thermus brockianus strain GE-1.</title>
        <authorList>
            <person name="Schaefers C."/>
            <person name="Blank S."/>
            <person name="Wiebusch S."/>
            <person name="Elleuche S."/>
            <person name="Antranikian G."/>
        </authorList>
    </citation>
    <scope>NUCLEOTIDE SEQUENCE [LARGE SCALE GENOMIC DNA]</scope>
    <source>
        <strain evidence="8">GE-1</strain>
    </source>
</reference>
<dbReference type="RefSeq" id="WP_071676546.1">
    <property type="nucleotide sequence ID" value="NZ_AP025593.1"/>
</dbReference>
<dbReference type="InterPro" id="IPR020084">
    <property type="entry name" value="NUDIX_hydrolase_CS"/>
</dbReference>
<reference evidence="6" key="2">
    <citation type="journal article" date="2017" name="Stand. Genomic Sci.">
        <title>Complete genome sequence of Thermus brockianus GE-1 reveals key enzymes of xylan/xylose metabolism.</title>
        <authorList>
            <person name="Schaefers C."/>
            <person name="Blank S."/>
            <person name="Wiebusch S."/>
            <person name="Elleuche S."/>
            <person name="Antranikian G."/>
        </authorList>
    </citation>
    <scope>NUCLEOTIDE SEQUENCE</scope>
    <source>
        <strain evidence="6">GE-1</strain>
    </source>
</reference>
<dbReference type="Proteomes" id="UP000831120">
    <property type="component" value="Chromosome"/>
</dbReference>
<comment type="cofactor">
    <cofactor evidence="1">
        <name>Mg(2+)</name>
        <dbReference type="ChEBI" id="CHEBI:18420"/>
    </cofactor>
</comment>
<evidence type="ECO:0000256" key="4">
    <source>
        <dbReference type="RuleBase" id="RU003476"/>
    </source>
</evidence>
<dbReference type="GO" id="GO:0016787">
    <property type="term" value="F:hydrolase activity"/>
    <property type="evidence" value="ECO:0007669"/>
    <property type="project" value="UniProtKB-KW"/>
</dbReference>
<dbReference type="Proteomes" id="UP000182993">
    <property type="component" value="Chromosome"/>
</dbReference>
<keyword evidence="2 4" id="KW-0378">Hydrolase</keyword>
<evidence type="ECO:0000259" key="5">
    <source>
        <dbReference type="PROSITE" id="PS51462"/>
    </source>
</evidence>